<sequence length="98" mass="10415">MMPNKPSRESYESLIASLRDAVRETEDTASAISKLYDLVWAIKDEKALREIQALAGRMCTAGASIMEYSTRIDLAISLDTGVIASGEAVLSGGGSGEC</sequence>
<dbReference type="RefSeq" id="WP_006680496.1">
    <property type="nucleotide sequence ID" value="NZ_JH815208.1"/>
</dbReference>
<proteinExistence type="predicted"/>
<name>K0YUY6_9ACTO</name>
<organism evidence="1 2">
    <name type="scientific">Schaalia turicensis ACS-279-V-Col4</name>
    <dbReference type="NCBI Taxonomy" id="883077"/>
    <lineage>
        <taxon>Bacteria</taxon>
        <taxon>Bacillati</taxon>
        <taxon>Actinomycetota</taxon>
        <taxon>Actinomycetes</taxon>
        <taxon>Actinomycetales</taxon>
        <taxon>Actinomycetaceae</taxon>
        <taxon>Schaalia</taxon>
    </lineage>
</organism>
<keyword evidence="2" id="KW-1185">Reference proteome</keyword>
<protein>
    <submittedName>
        <fullName evidence="1">Uncharacterized protein</fullName>
    </submittedName>
</protein>
<evidence type="ECO:0000313" key="2">
    <source>
        <dbReference type="Proteomes" id="UP000003994"/>
    </source>
</evidence>
<accession>K0YUY6</accession>
<reference evidence="1 2" key="1">
    <citation type="submission" date="2012-07" db="EMBL/GenBank/DDBJ databases">
        <title>The Genome Sequence of Actinomyces turicensis ACS-279-V-COL4.</title>
        <authorList>
            <consortium name="The Broad Institute Genome Sequencing Platform"/>
            <person name="Earl A."/>
            <person name="Ward D."/>
            <person name="Feldgarden M."/>
            <person name="Gevers D."/>
            <person name="Saerens B."/>
            <person name="Vaneechoutte M."/>
            <person name="Walker B."/>
            <person name="Young S.K."/>
            <person name="Zeng Q."/>
            <person name="Gargeya S."/>
            <person name="Fitzgerald M."/>
            <person name="Haas B."/>
            <person name="Abouelleil A."/>
            <person name="Alvarado L."/>
            <person name="Arachchi H.M."/>
            <person name="Berlin A."/>
            <person name="Chapman S.B."/>
            <person name="Goldberg J."/>
            <person name="Griggs A."/>
            <person name="Gujja S."/>
            <person name="Hansen M."/>
            <person name="Howarth C."/>
            <person name="Imamovic A."/>
            <person name="Larimer J."/>
            <person name="McCowen C."/>
            <person name="Montmayeur A."/>
            <person name="Murphy C."/>
            <person name="Neiman D."/>
            <person name="Pearson M."/>
            <person name="Priest M."/>
            <person name="Roberts A."/>
            <person name="Saif S."/>
            <person name="Shea T."/>
            <person name="Sisk P."/>
            <person name="Sykes S."/>
            <person name="Wortman J."/>
            <person name="Nusbaum C."/>
            <person name="Birren B."/>
        </authorList>
    </citation>
    <scope>NUCLEOTIDE SEQUENCE [LARGE SCALE GENOMIC DNA]</scope>
    <source>
        <strain evidence="1 2">ACS-279-V-Col4</strain>
    </source>
</reference>
<dbReference type="HOGENOM" id="CLU_2327602_0_0_11"/>
<dbReference type="Proteomes" id="UP000003994">
    <property type="component" value="Unassembled WGS sequence"/>
</dbReference>
<comment type="caution">
    <text evidence="1">The sequence shown here is derived from an EMBL/GenBank/DDBJ whole genome shotgun (WGS) entry which is preliminary data.</text>
</comment>
<dbReference type="STRING" id="883077.HMPREF9241_00290"/>
<evidence type="ECO:0000313" key="1">
    <source>
        <dbReference type="EMBL" id="EJZ87662.1"/>
    </source>
</evidence>
<gene>
    <name evidence="1" type="ORF">HMPREF9241_00290</name>
</gene>
<dbReference type="EMBL" id="AGWQ01000003">
    <property type="protein sequence ID" value="EJZ87662.1"/>
    <property type="molecule type" value="Genomic_DNA"/>
</dbReference>
<dbReference type="AlphaFoldDB" id="K0YUY6"/>